<keyword evidence="2" id="KW-0808">Transferase</keyword>
<keyword evidence="3" id="KW-1185">Reference proteome</keyword>
<organism evidence="2 3">
    <name type="scientific">Desulfotignum phosphitoxidans DSM 13687</name>
    <dbReference type="NCBI Taxonomy" id="1286635"/>
    <lineage>
        <taxon>Bacteria</taxon>
        <taxon>Pseudomonadati</taxon>
        <taxon>Thermodesulfobacteriota</taxon>
        <taxon>Desulfobacteria</taxon>
        <taxon>Desulfobacterales</taxon>
        <taxon>Desulfobacteraceae</taxon>
        <taxon>Desulfotignum</taxon>
    </lineage>
</organism>
<dbReference type="PROSITE" id="PS50076">
    <property type="entry name" value="DNAJ_2"/>
    <property type="match status" value="1"/>
</dbReference>
<feature type="domain" description="J" evidence="1">
    <location>
        <begin position="6"/>
        <end position="69"/>
    </location>
</feature>
<evidence type="ECO:0000313" key="3">
    <source>
        <dbReference type="Proteomes" id="UP000014216"/>
    </source>
</evidence>
<dbReference type="Pfam" id="PF00226">
    <property type="entry name" value="DnaJ"/>
    <property type="match status" value="1"/>
</dbReference>
<dbReference type="GO" id="GO:0003919">
    <property type="term" value="F:FMN adenylyltransferase activity"/>
    <property type="evidence" value="ECO:0007669"/>
    <property type="project" value="UniProtKB-EC"/>
</dbReference>
<sequence>MNNRRNYYRILHVQPDAPLEVIHSSYRTMMKALRVHPDLGGDDFNSALINEAYHVLSSPDRRVRYDAHLAEQLLHSGNTVPENFNEEQKSRMICAFCNTRHKPENSRDKTCMTCGSPIPDTKRITFTARQRQLLRVSKSDPVQYWDGWPQPPKPGQIIDLSPKGACFATREPFVRQNIIKIASPGWHGLLKVIRKQVINDRLQIGGEFIAVKFYLPTGNFLSKTI</sequence>
<dbReference type="AlphaFoldDB" id="S0G509"/>
<dbReference type="SMART" id="SM00271">
    <property type="entry name" value="DnaJ"/>
    <property type="match status" value="1"/>
</dbReference>
<protein>
    <submittedName>
        <fullName evidence="2">Riboflavin biosynthesis protein RibF</fullName>
        <ecNumber evidence="2">2.7.1.26</ecNumber>
        <ecNumber evidence="2">2.7.7.2</ecNumber>
    </submittedName>
</protein>
<dbReference type="SUPFAM" id="SSF46565">
    <property type="entry name" value="Chaperone J-domain"/>
    <property type="match status" value="1"/>
</dbReference>
<dbReference type="PANTHER" id="PTHR24074">
    <property type="entry name" value="CO-CHAPERONE PROTEIN DJLA"/>
    <property type="match status" value="1"/>
</dbReference>
<dbReference type="InterPro" id="IPR036869">
    <property type="entry name" value="J_dom_sf"/>
</dbReference>
<dbReference type="InterPro" id="IPR001623">
    <property type="entry name" value="DnaJ_domain"/>
</dbReference>
<reference evidence="2 3" key="1">
    <citation type="journal article" date="2013" name="Genome Announc.">
        <title>Draft Genome Sequence of Desulfotignum phosphitoxidans DSM 13687 Strain FiPS-3.</title>
        <authorList>
            <person name="Poehlein A."/>
            <person name="Daniel R."/>
            <person name="Simeonova D.D."/>
        </authorList>
    </citation>
    <scope>NUCLEOTIDE SEQUENCE [LARGE SCALE GENOMIC DNA]</scope>
    <source>
        <strain evidence="2 3">DSM 13687</strain>
    </source>
</reference>
<keyword evidence="2" id="KW-0548">Nucleotidyltransferase</keyword>
<dbReference type="EC" id="2.7.1.26" evidence="2"/>
<dbReference type="Proteomes" id="UP000014216">
    <property type="component" value="Unassembled WGS sequence"/>
</dbReference>
<dbReference type="Gene3D" id="1.10.287.110">
    <property type="entry name" value="DnaJ domain"/>
    <property type="match status" value="1"/>
</dbReference>
<name>S0G509_9BACT</name>
<gene>
    <name evidence="2" type="primary">ribF</name>
    <name evidence="2" type="ORF">Dpo_2c05490</name>
</gene>
<accession>S0G509</accession>
<dbReference type="InterPro" id="IPR050817">
    <property type="entry name" value="DjlA_DnaK_co-chaperone"/>
</dbReference>
<evidence type="ECO:0000259" key="1">
    <source>
        <dbReference type="PROSITE" id="PS50076"/>
    </source>
</evidence>
<dbReference type="EC" id="2.7.7.2" evidence="2"/>
<comment type="caution">
    <text evidence="2">The sequence shown here is derived from an EMBL/GenBank/DDBJ whole genome shotgun (WGS) entry which is preliminary data.</text>
</comment>
<dbReference type="EMBL" id="APJX01000002">
    <property type="protein sequence ID" value="EMS80844.1"/>
    <property type="molecule type" value="Genomic_DNA"/>
</dbReference>
<dbReference type="GO" id="GO:0008531">
    <property type="term" value="F:riboflavin kinase activity"/>
    <property type="evidence" value="ECO:0007669"/>
    <property type="project" value="UniProtKB-EC"/>
</dbReference>
<proteinExistence type="predicted"/>
<dbReference type="OrthoDB" id="9779889at2"/>
<evidence type="ECO:0000313" key="2">
    <source>
        <dbReference type="EMBL" id="EMS80844.1"/>
    </source>
</evidence>
<dbReference type="CDD" id="cd06257">
    <property type="entry name" value="DnaJ"/>
    <property type="match status" value="1"/>
</dbReference>
<dbReference type="RefSeq" id="WP_006965153.1">
    <property type="nucleotide sequence ID" value="NZ_APJX01000002.1"/>
</dbReference>